<comment type="caution">
    <text evidence="2">The sequence shown here is derived from an EMBL/GenBank/DDBJ whole genome shotgun (WGS) entry which is preliminary data.</text>
</comment>
<evidence type="ECO:0000256" key="1">
    <source>
        <dbReference type="SAM" id="MobiDB-lite"/>
    </source>
</evidence>
<reference evidence="2" key="1">
    <citation type="submission" date="2023-03" db="EMBL/GenBank/DDBJ databases">
        <title>Chromosome-scale reference genome and RAD-based genetic map of yellow starthistle (Centaurea solstitialis) reveal putative structural variation and QTLs associated with invader traits.</title>
        <authorList>
            <person name="Reatini B."/>
            <person name="Cang F.A."/>
            <person name="Jiang Q."/>
            <person name="Mckibben M.T.W."/>
            <person name="Barker M.S."/>
            <person name="Rieseberg L.H."/>
            <person name="Dlugosch K.M."/>
        </authorList>
    </citation>
    <scope>NUCLEOTIDE SEQUENCE</scope>
    <source>
        <strain evidence="2">CAN-66</strain>
        <tissue evidence="2">Leaf</tissue>
    </source>
</reference>
<gene>
    <name evidence="2" type="ORF">OSB04_017400</name>
</gene>
<dbReference type="Proteomes" id="UP001172457">
    <property type="component" value="Chromosome 4"/>
</dbReference>
<proteinExistence type="predicted"/>
<accession>A0AA38WIB5</accession>
<evidence type="ECO:0000313" key="2">
    <source>
        <dbReference type="EMBL" id="KAJ9553355.1"/>
    </source>
</evidence>
<sequence>MECKVHQVLSDRTSVEHTRGSEICLAKYFKNDFQNLCELIRGSEDTLLQNNYLAIIIGSQSKPPTLIRKEFQQRNIRMISFLEGIHPRITEYLHNPPYVPYTIVSPVPATATTAEVPEYYKPKELKEWSEEDTTLVDLSEKCKRLLIMALPNDIFESLDHCQTSMELWAELLRQVEGGVKTMKNNRTLCIDEYHDFKAKDGELLKDTYARFKALISKCRRSGVIRTKEDNNMLFLKSLGNECLHLTMSMRATLDLGTTSLADLHGTLAAQEFVVLRMKRSIGGPLALVADGSSVKGEEKEERKEENMKRRRRRRRRENFDNSEL</sequence>
<feature type="region of interest" description="Disordered" evidence="1">
    <location>
        <begin position="292"/>
        <end position="324"/>
    </location>
</feature>
<dbReference type="Pfam" id="PF14223">
    <property type="entry name" value="Retrotran_gag_2"/>
    <property type="match status" value="1"/>
</dbReference>
<protein>
    <submittedName>
        <fullName evidence="2">Uncharacterized protein</fullName>
    </submittedName>
</protein>
<name>A0AA38WIB5_9ASTR</name>
<keyword evidence="3" id="KW-1185">Reference proteome</keyword>
<feature type="compositionally biased region" description="Basic and acidic residues" evidence="1">
    <location>
        <begin position="295"/>
        <end position="307"/>
    </location>
</feature>
<dbReference type="EMBL" id="JARYMX010000004">
    <property type="protein sequence ID" value="KAJ9553355.1"/>
    <property type="molecule type" value="Genomic_DNA"/>
</dbReference>
<evidence type="ECO:0000313" key="3">
    <source>
        <dbReference type="Proteomes" id="UP001172457"/>
    </source>
</evidence>
<organism evidence="2 3">
    <name type="scientific">Centaurea solstitialis</name>
    <name type="common">yellow star-thistle</name>
    <dbReference type="NCBI Taxonomy" id="347529"/>
    <lineage>
        <taxon>Eukaryota</taxon>
        <taxon>Viridiplantae</taxon>
        <taxon>Streptophyta</taxon>
        <taxon>Embryophyta</taxon>
        <taxon>Tracheophyta</taxon>
        <taxon>Spermatophyta</taxon>
        <taxon>Magnoliopsida</taxon>
        <taxon>eudicotyledons</taxon>
        <taxon>Gunneridae</taxon>
        <taxon>Pentapetalae</taxon>
        <taxon>asterids</taxon>
        <taxon>campanulids</taxon>
        <taxon>Asterales</taxon>
        <taxon>Asteraceae</taxon>
        <taxon>Carduoideae</taxon>
        <taxon>Cardueae</taxon>
        <taxon>Centaureinae</taxon>
        <taxon>Centaurea</taxon>
    </lineage>
</organism>
<dbReference type="AlphaFoldDB" id="A0AA38WIB5"/>